<dbReference type="Proteomes" id="UP000199021">
    <property type="component" value="Unassembled WGS sequence"/>
</dbReference>
<dbReference type="InterPro" id="IPR058907">
    <property type="entry name" value="P29_N"/>
</dbReference>
<dbReference type="RefSeq" id="WP_090166526.1">
    <property type="nucleotide sequence ID" value="NZ_FOFB01000005.1"/>
</dbReference>
<accession>A0A1H9D7A3</accession>
<dbReference type="STRING" id="478744.SAMN05444359_105177"/>
<feature type="signal peptide" evidence="1">
    <location>
        <begin position="1"/>
        <end position="22"/>
    </location>
</feature>
<gene>
    <name evidence="4" type="ORF">SAMN05444359_105177</name>
</gene>
<dbReference type="Gene3D" id="1.50.10.100">
    <property type="entry name" value="Chondroitin AC/alginate lyase"/>
    <property type="match status" value="1"/>
</dbReference>
<dbReference type="OrthoDB" id="620742at2"/>
<dbReference type="AlphaFoldDB" id="A0A1H9D7A3"/>
<organism evidence="4 5">
    <name type="scientific">Neolewinella agarilytica</name>
    <dbReference type="NCBI Taxonomy" id="478744"/>
    <lineage>
        <taxon>Bacteria</taxon>
        <taxon>Pseudomonadati</taxon>
        <taxon>Bacteroidota</taxon>
        <taxon>Saprospiria</taxon>
        <taxon>Saprospirales</taxon>
        <taxon>Lewinellaceae</taxon>
        <taxon>Neolewinella</taxon>
    </lineage>
</organism>
<dbReference type="InterPro" id="IPR058908">
    <property type="entry name" value="P29_C"/>
</dbReference>
<dbReference type="Pfam" id="PF25840">
    <property type="entry name" value="Ulvan_lyase_N"/>
    <property type="match status" value="1"/>
</dbReference>
<dbReference type="InterPro" id="IPR008929">
    <property type="entry name" value="Chondroitin_lyas"/>
</dbReference>
<evidence type="ECO:0008006" key="6">
    <source>
        <dbReference type="Google" id="ProtNLM"/>
    </source>
</evidence>
<sequence>MKRRNFLFHSLLAAAALGLPVAACKEAIADAKSAAPTAFRALVENLLKKWCDGMLSMQIDQPDDLTVHGALGCPACDHIHGRCMDSVYPFVHMARKTGEERYLTAAIRVMEWAENNVSQSDGSWTVMPNPKTWRGISVFGAIALAETLHHHGDFLPEKLRAKWTERLSRVGEYLLANFNLTFTNINYGFTALHAFVLIGEVLGDEKYAARAQVLGRDAKQWFTRPNFLLFGEGKPSDALSPKGLHSVDLGYNVEESLNGVIHYALHVGDEELLGLLTKSLEGHLEFMLPDGGWDNSWGTRQAKWSYWGSRTTDGSQPAFSMMADRNPAFATAAIRTTELLQRCTAESGLIYGGLHYAEHGIPPCIHHTFAHAKPLTALLDGPAKLTALQASASLPRQIADGVRHKPEVDVWLVARGPWRATVSTYDFIYKKYCFQGTGGALNILWHEQVGLLFAASMAKYILVEKFNQQLHPDEEEYALTPRLETFIDGKWYTNLYDLGAKAKVSDDSGTITSIATVQLLDENQLPPSKGAIQQQIEYHISKEEMRVVVPPVRDSADEVRLVLPVVSPNTDEVVRIDERTLHIIKPTGMVRLEANVPLQIDITKRERIFNLVPGVQALPIFAEVGENGTRVSVSVVST</sequence>
<dbReference type="GO" id="GO:0005975">
    <property type="term" value="P:carbohydrate metabolic process"/>
    <property type="evidence" value="ECO:0007669"/>
    <property type="project" value="InterPro"/>
</dbReference>
<proteinExistence type="predicted"/>
<evidence type="ECO:0000259" key="2">
    <source>
        <dbReference type="Pfam" id="PF25840"/>
    </source>
</evidence>
<protein>
    <recommendedName>
        <fullName evidence="6">Heparinase II/III-like protein</fullName>
    </recommendedName>
</protein>
<dbReference type="InterPro" id="IPR008928">
    <property type="entry name" value="6-hairpin_glycosidase_sf"/>
</dbReference>
<dbReference type="InParanoid" id="A0A1H9D7A3"/>
<dbReference type="Pfam" id="PF25841">
    <property type="entry name" value="Ulvan_lyase_C"/>
    <property type="match status" value="1"/>
</dbReference>
<evidence type="ECO:0000313" key="5">
    <source>
        <dbReference type="Proteomes" id="UP000199021"/>
    </source>
</evidence>
<feature type="domain" description="Broad-specificity ulvan lyase C-terminal" evidence="3">
    <location>
        <begin position="402"/>
        <end position="635"/>
    </location>
</feature>
<evidence type="ECO:0000259" key="3">
    <source>
        <dbReference type="Pfam" id="PF25841"/>
    </source>
</evidence>
<evidence type="ECO:0000256" key="1">
    <source>
        <dbReference type="SAM" id="SignalP"/>
    </source>
</evidence>
<reference evidence="5" key="1">
    <citation type="submission" date="2016-10" db="EMBL/GenBank/DDBJ databases">
        <authorList>
            <person name="Varghese N."/>
            <person name="Submissions S."/>
        </authorList>
    </citation>
    <scope>NUCLEOTIDE SEQUENCE [LARGE SCALE GENOMIC DNA]</scope>
    <source>
        <strain evidence="5">DSM 24740</strain>
    </source>
</reference>
<dbReference type="SUPFAM" id="SSF48208">
    <property type="entry name" value="Six-hairpin glycosidases"/>
    <property type="match status" value="2"/>
</dbReference>
<feature type="chain" id="PRO_5011434742" description="Heparinase II/III-like protein" evidence="1">
    <location>
        <begin position="23"/>
        <end position="638"/>
    </location>
</feature>
<keyword evidence="1" id="KW-0732">Signal</keyword>
<name>A0A1H9D7A3_9BACT</name>
<keyword evidence="5" id="KW-1185">Reference proteome</keyword>
<feature type="domain" description="Broad-specificity ulvan lyase N-terminal" evidence="2">
    <location>
        <begin position="47"/>
        <end position="397"/>
    </location>
</feature>
<evidence type="ECO:0000313" key="4">
    <source>
        <dbReference type="EMBL" id="SEQ09372.1"/>
    </source>
</evidence>
<dbReference type="EMBL" id="FOFB01000005">
    <property type="protein sequence ID" value="SEQ09372.1"/>
    <property type="molecule type" value="Genomic_DNA"/>
</dbReference>